<feature type="domain" description="DUF4124" evidence="4">
    <location>
        <begin position="9"/>
        <end position="59"/>
    </location>
</feature>
<sequence length="150" mass="16648">MRTALLIFTLLFLGQAAHADIYMSVDENGRKTYTNFPKKGAKKLNLDPPSTMAAPKPRAPTATPPGFPRVDGETQKQRDGTRRSILEQELATEQNLLDEAKKALTEGEATRLGGERNYQKYLDRVQGLKDNVALHEKNVEALNKELAGVK</sequence>
<evidence type="ECO:0000259" key="4">
    <source>
        <dbReference type="Pfam" id="PF13511"/>
    </source>
</evidence>
<dbReference type="KEGG" id="sdr:SCD_n00195"/>
<dbReference type="eggNOG" id="ENOG5032QZV">
    <property type="taxonomic scope" value="Bacteria"/>
</dbReference>
<feature type="chain" id="PRO_5004536154" description="DUF4124 domain-containing protein" evidence="3">
    <location>
        <begin position="20"/>
        <end position="150"/>
    </location>
</feature>
<feature type="compositionally biased region" description="Basic and acidic residues" evidence="2">
    <location>
        <begin position="70"/>
        <end position="83"/>
    </location>
</feature>
<dbReference type="RefSeq" id="WP_009207010.1">
    <property type="nucleotide sequence ID" value="NC_022357.1"/>
</dbReference>
<reference evidence="5 6" key="1">
    <citation type="journal article" date="2012" name="Appl. Environ. Microbiol.">
        <title>Draft genome sequence of a psychrotolerant sulfur-oxidizing bacterium, Sulfuricella denitrificans skB26, and proteomic insights into cold adaptation.</title>
        <authorList>
            <person name="Watanabe T."/>
            <person name="Kojima H."/>
            <person name="Fukui M."/>
        </authorList>
    </citation>
    <scope>NUCLEOTIDE SEQUENCE [LARGE SCALE GENOMIC DNA]</scope>
    <source>
        <strain evidence="6">skB26</strain>
    </source>
</reference>
<dbReference type="InterPro" id="IPR025392">
    <property type="entry name" value="DUF4124"/>
</dbReference>
<dbReference type="STRING" id="1163617.SCD_n00195"/>
<evidence type="ECO:0000256" key="3">
    <source>
        <dbReference type="SAM" id="SignalP"/>
    </source>
</evidence>
<dbReference type="EMBL" id="AP013066">
    <property type="protein sequence ID" value="BAN34044.1"/>
    <property type="molecule type" value="Genomic_DNA"/>
</dbReference>
<dbReference type="OrthoDB" id="8547929at2"/>
<protein>
    <recommendedName>
        <fullName evidence="4">DUF4124 domain-containing protein</fullName>
    </recommendedName>
</protein>
<feature type="compositionally biased region" description="Low complexity" evidence="2">
    <location>
        <begin position="51"/>
        <end position="61"/>
    </location>
</feature>
<keyword evidence="6" id="KW-1185">Reference proteome</keyword>
<feature type="signal peptide" evidence="3">
    <location>
        <begin position="1"/>
        <end position="19"/>
    </location>
</feature>
<evidence type="ECO:0000313" key="6">
    <source>
        <dbReference type="Proteomes" id="UP000015559"/>
    </source>
</evidence>
<evidence type="ECO:0000313" key="5">
    <source>
        <dbReference type="EMBL" id="BAN34044.1"/>
    </source>
</evidence>
<accession>S6AHP2</accession>
<feature type="coiled-coil region" evidence="1">
    <location>
        <begin position="83"/>
        <end position="145"/>
    </location>
</feature>
<organism evidence="5 6">
    <name type="scientific">Sulfuricella denitrificans (strain DSM 22764 / NBRC 105220 / skB26)</name>
    <dbReference type="NCBI Taxonomy" id="1163617"/>
    <lineage>
        <taxon>Bacteria</taxon>
        <taxon>Pseudomonadati</taxon>
        <taxon>Pseudomonadota</taxon>
        <taxon>Betaproteobacteria</taxon>
        <taxon>Nitrosomonadales</taxon>
        <taxon>Sulfuricellaceae</taxon>
        <taxon>Sulfuricella</taxon>
    </lineage>
</organism>
<evidence type="ECO:0000256" key="2">
    <source>
        <dbReference type="SAM" id="MobiDB-lite"/>
    </source>
</evidence>
<gene>
    <name evidence="5" type="ORF">SCD_n00195</name>
</gene>
<name>S6AHP2_SULDS</name>
<dbReference type="Proteomes" id="UP000015559">
    <property type="component" value="Chromosome"/>
</dbReference>
<keyword evidence="1" id="KW-0175">Coiled coil</keyword>
<evidence type="ECO:0000256" key="1">
    <source>
        <dbReference type="SAM" id="Coils"/>
    </source>
</evidence>
<keyword evidence="3" id="KW-0732">Signal</keyword>
<dbReference type="HOGENOM" id="CLU_099362_2_0_4"/>
<dbReference type="Pfam" id="PF13511">
    <property type="entry name" value="DUF4124"/>
    <property type="match status" value="1"/>
</dbReference>
<dbReference type="AlphaFoldDB" id="S6AHP2"/>
<feature type="region of interest" description="Disordered" evidence="2">
    <location>
        <begin position="36"/>
        <end position="83"/>
    </location>
</feature>
<proteinExistence type="predicted"/>